<feature type="compositionally biased region" description="Acidic residues" evidence="1">
    <location>
        <begin position="51"/>
        <end position="68"/>
    </location>
</feature>
<reference evidence="2 3" key="1">
    <citation type="submission" date="2019-02" db="EMBL/GenBank/DDBJ databases">
        <title>Genome sequencing of the rare red list fungi Dentipellis fragilis.</title>
        <authorList>
            <person name="Buettner E."/>
            <person name="Kellner H."/>
        </authorList>
    </citation>
    <scope>NUCLEOTIDE SEQUENCE [LARGE SCALE GENOMIC DNA]</scope>
    <source>
        <strain evidence="2 3">DSM 105465</strain>
    </source>
</reference>
<feature type="region of interest" description="Disordered" evidence="1">
    <location>
        <begin position="26"/>
        <end position="80"/>
    </location>
</feature>
<dbReference type="Proteomes" id="UP000298327">
    <property type="component" value="Unassembled WGS sequence"/>
</dbReference>
<name>A0A4Y9YBD6_9AGAM</name>
<dbReference type="AlphaFoldDB" id="A0A4Y9YBD6"/>
<keyword evidence="3" id="KW-1185">Reference proteome</keyword>
<dbReference type="EMBL" id="SEOQ01000608">
    <property type="protein sequence ID" value="TFY59625.1"/>
    <property type="molecule type" value="Genomic_DNA"/>
</dbReference>
<feature type="compositionally biased region" description="Basic and acidic residues" evidence="1">
    <location>
        <begin position="69"/>
        <end position="80"/>
    </location>
</feature>
<organism evidence="2 3">
    <name type="scientific">Dentipellis fragilis</name>
    <dbReference type="NCBI Taxonomy" id="205917"/>
    <lineage>
        <taxon>Eukaryota</taxon>
        <taxon>Fungi</taxon>
        <taxon>Dikarya</taxon>
        <taxon>Basidiomycota</taxon>
        <taxon>Agaricomycotina</taxon>
        <taxon>Agaricomycetes</taxon>
        <taxon>Russulales</taxon>
        <taxon>Hericiaceae</taxon>
        <taxon>Dentipellis</taxon>
    </lineage>
</organism>
<comment type="caution">
    <text evidence="2">The sequence shown here is derived from an EMBL/GenBank/DDBJ whole genome shotgun (WGS) entry which is preliminary data.</text>
</comment>
<evidence type="ECO:0000313" key="2">
    <source>
        <dbReference type="EMBL" id="TFY59625.1"/>
    </source>
</evidence>
<sequence length="255" mass="27542">MVTLTSVPSCWEVPADGESLVYLLDLRSNDDGDDDDDEDDTASVTVGSSDDASDDDDDDDLDHDEDEDTQPHPDIDMYKLDLKDRDTWGKGSGGSPHRPTAVFAFGDSEPVDCRVASHFCCGIWYCDAVDTALVAADAGDGSRQTLKDQDAATRGKRIVEASCSANHAAIDVIKVPVGKCTYVVPPRVVRKHSKCPFPHVEVDKAGHEHAVEGRLLRRACPSKITIMYPVEKADCRAIVVLSGAHTIHSHAAEGI</sequence>
<protein>
    <submittedName>
        <fullName evidence="2">Uncharacterized protein</fullName>
    </submittedName>
</protein>
<evidence type="ECO:0000313" key="3">
    <source>
        <dbReference type="Proteomes" id="UP000298327"/>
    </source>
</evidence>
<dbReference type="OrthoDB" id="3267196at2759"/>
<accession>A0A4Y9YBD6</accession>
<feature type="compositionally biased region" description="Acidic residues" evidence="1">
    <location>
        <begin position="31"/>
        <end position="41"/>
    </location>
</feature>
<gene>
    <name evidence="2" type="ORF">EVG20_g7720</name>
</gene>
<evidence type="ECO:0000256" key="1">
    <source>
        <dbReference type="SAM" id="MobiDB-lite"/>
    </source>
</evidence>
<proteinExistence type="predicted"/>